<keyword evidence="2" id="KW-1185">Reference proteome</keyword>
<proteinExistence type="predicted"/>
<dbReference type="RefSeq" id="WP_190828892.1">
    <property type="nucleotide sequence ID" value="NZ_CAWPPI010000050.1"/>
</dbReference>
<evidence type="ECO:0000313" key="2">
    <source>
        <dbReference type="Proteomes" id="UP000629098"/>
    </source>
</evidence>
<reference evidence="1" key="1">
    <citation type="submission" date="2020-09" db="EMBL/GenBank/DDBJ databases">
        <title>Iningainema tapete sp. nov. (Scytonemataceae, Cyanobacteria) from greenhouses in central Florida (USA) produces two types of nodularin with biosynthetic potential for microcystin-LR and anabaenopeptins.</title>
        <authorList>
            <person name="Berthold D.E."/>
            <person name="Lefler F.W."/>
            <person name="Huang I.-S."/>
            <person name="Abdulla H."/>
            <person name="Zimba P.V."/>
            <person name="Laughinghouse H.D. IV."/>
        </authorList>
    </citation>
    <scope>NUCLEOTIDE SEQUENCE</scope>
    <source>
        <strain evidence="1">BLCCT55</strain>
    </source>
</reference>
<comment type="caution">
    <text evidence="1">The sequence shown here is derived from an EMBL/GenBank/DDBJ whole genome shotgun (WGS) entry which is preliminary data.</text>
</comment>
<gene>
    <name evidence="1" type="ORF">ICL16_14785</name>
</gene>
<dbReference type="AlphaFoldDB" id="A0A8J6XLV7"/>
<sequence length="56" mass="6242">MKVSNFTQENSALLLIDHQVGTIKLIKNLPSREVEKNTLALAIIRKGTQDTCGFDK</sequence>
<accession>A0A8J6XLV7</accession>
<dbReference type="Proteomes" id="UP000629098">
    <property type="component" value="Unassembled WGS sequence"/>
</dbReference>
<name>A0A8J6XLV7_9CYAN</name>
<evidence type="ECO:0000313" key="1">
    <source>
        <dbReference type="EMBL" id="MBD2773301.1"/>
    </source>
</evidence>
<protein>
    <submittedName>
        <fullName evidence="1">Uncharacterized protein</fullName>
    </submittedName>
</protein>
<organism evidence="1 2">
    <name type="scientific">Iningainema tapete BLCC-T55</name>
    <dbReference type="NCBI Taxonomy" id="2748662"/>
    <lineage>
        <taxon>Bacteria</taxon>
        <taxon>Bacillati</taxon>
        <taxon>Cyanobacteriota</taxon>
        <taxon>Cyanophyceae</taxon>
        <taxon>Nostocales</taxon>
        <taxon>Scytonemataceae</taxon>
        <taxon>Iningainema tapete</taxon>
    </lineage>
</organism>
<dbReference type="EMBL" id="JACXAE010000050">
    <property type="protein sequence ID" value="MBD2773301.1"/>
    <property type="molecule type" value="Genomic_DNA"/>
</dbReference>